<evidence type="ECO:0000313" key="10">
    <source>
        <dbReference type="Proteomes" id="UP001501598"/>
    </source>
</evidence>
<dbReference type="RefSeq" id="WP_345412198.1">
    <property type="nucleotide sequence ID" value="NZ_BAABGT010000008.1"/>
</dbReference>
<dbReference type="InterPro" id="IPR045121">
    <property type="entry name" value="CoAse"/>
</dbReference>
<keyword evidence="5" id="KW-0460">Magnesium</keyword>
<evidence type="ECO:0000256" key="3">
    <source>
        <dbReference type="ARBA" id="ARBA00022723"/>
    </source>
</evidence>
<evidence type="ECO:0000256" key="2">
    <source>
        <dbReference type="ARBA" id="ARBA00001946"/>
    </source>
</evidence>
<dbReference type="Proteomes" id="UP001501598">
    <property type="component" value="Unassembled WGS sequence"/>
</dbReference>
<comment type="caution">
    <text evidence="9">The sequence shown here is derived from an EMBL/GenBank/DDBJ whole genome shotgun (WGS) entry which is preliminary data.</text>
</comment>
<proteinExistence type="predicted"/>
<evidence type="ECO:0000256" key="6">
    <source>
        <dbReference type="ARBA" id="ARBA00023211"/>
    </source>
</evidence>
<dbReference type="InterPro" id="IPR000086">
    <property type="entry name" value="NUDIX_hydrolase_dom"/>
</dbReference>
<comment type="cofactor">
    <cofactor evidence="1">
        <name>Mn(2+)</name>
        <dbReference type="ChEBI" id="CHEBI:29035"/>
    </cofactor>
</comment>
<keyword evidence="6" id="KW-0464">Manganese</keyword>
<name>A0ABP8RFB2_9PSEU</name>
<dbReference type="SUPFAM" id="SSF55811">
    <property type="entry name" value="Nudix"/>
    <property type="match status" value="1"/>
</dbReference>
<keyword evidence="7" id="KW-0812">Transmembrane</keyword>
<feature type="domain" description="Nudix hydrolase" evidence="8">
    <location>
        <begin position="40"/>
        <end position="180"/>
    </location>
</feature>
<keyword evidence="4" id="KW-0378">Hydrolase</keyword>
<protein>
    <submittedName>
        <fullName evidence="9">CoA pyrophosphatase</fullName>
    </submittedName>
</protein>
<evidence type="ECO:0000256" key="7">
    <source>
        <dbReference type="SAM" id="Phobius"/>
    </source>
</evidence>
<dbReference type="Gene3D" id="3.90.79.10">
    <property type="entry name" value="Nucleoside Triphosphate Pyrophosphohydrolase"/>
    <property type="match status" value="1"/>
</dbReference>
<organism evidence="9 10">
    <name type="scientific">Pseudonocardia xishanensis</name>
    <dbReference type="NCBI Taxonomy" id="630995"/>
    <lineage>
        <taxon>Bacteria</taxon>
        <taxon>Bacillati</taxon>
        <taxon>Actinomycetota</taxon>
        <taxon>Actinomycetes</taxon>
        <taxon>Pseudonocardiales</taxon>
        <taxon>Pseudonocardiaceae</taxon>
        <taxon>Pseudonocardia</taxon>
    </lineage>
</organism>
<dbReference type="CDD" id="cd03426">
    <property type="entry name" value="NUDIX_CoAse_Nudt7"/>
    <property type="match status" value="1"/>
</dbReference>
<accession>A0ABP8RFB2</accession>
<keyword evidence="10" id="KW-1185">Reference proteome</keyword>
<reference evidence="10" key="1">
    <citation type="journal article" date="2019" name="Int. J. Syst. Evol. Microbiol.">
        <title>The Global Catalogue of Microorganisms (GCM) 10K type strain sequencing project: providing services to taxonomists for standard genome sequencing and annotation.</title>
        <authorList>
            <consortium name="The Broad Institute Genomics Platform"/>
            <consortium name="The Broad Institute Genome Sequencing Center for Infectious Disease"/>
            <person name="Wu L."/>
            <person name="Ma J."/>
        </authorList>
    </citation>
    <scope>NUCLEOTIDE SEQUENCE [LARGE SCALE GENOMIC DNA]</scope>
    <source>
        <strain evidence="10">JCM 17906</strain>
    </source>
</reference>
<evidence type="ECO:0000256" key="5">
    <source>
        <dbReference type="ARBA" id="ARBA00022842"/>
    </source>
</evidence>
<gene>
    <name evidence="9" type="ORF">GCM10023175_04860</name>
</gene>
<feature type="transmembrane region" description="Helical" evidence="7">
    <location>
        <begin position="176"/>
        <end position="197"/>
    </location>
</feature>
<dbReference type="Pfam" id="PF00293">
    <property type="entry name" value="NUDIX"/>
    <property type="match status" value="1"/>
</dbReference>
<evidence type="ECO:0000259" key="8">
    <source>
        <dbReference type="PROSITE" id="PS51462"/>
    </source>
</evidence>
<sequence>MSEVLRPDAAPPFLEALLEGVSRATTGELSGHRMAPPPDATRRAAVLMLFAERGAGPEVLLVERASTLRNHAGQVAFPGGRLDPGDTGPVGAALREAEEETGLDPAGVVPLALLPELFIPPSGFVVTPVLAHWARPTPVRAVDKAETAQVLRVPLADLAEPAHRITTVHPSGHRGAAFLVAGVLVWGFTGGLLSALLDRGGWTRPWAEDRVLELGAAWAAARSGDTGQEASGT</sequence>
<evidence type="ECO:0000313" key="9">
    <source>
        <dbReference type="EMBL" id="GAA4537041.1"/>
    </source>
</evidence>
<dbReference type="PANTHER" id="PTHR12992:SF11">
    <property type="entry name" value="MITOCHONDRIAL COENZYME A DIPHOSPHATASE NUDT8"/>
    <property type="match status" value="1"/>
</dbReference>
<evidence type="ECO:0000256" key="4">
    <source>
        <dbReference type="ARBA" id="ARBA00022801"/>
    </source>
</evidence>
<keyword evidence="7" id="KW-1133">Transmembrane helix</keyword>
<dbReference type="PROSITE" id="PS51462">
    <property type="entry name" value="NUDIX"/>
    <property type="match status" value="1"/>
</dbReference>
<keyword evidence="3" id="KW-0479">Metal-binding</keyword>
<keyword evidence="7" id="KW-0472">Membrane</keyword>
<comment type="cofactor">
    <cofactor evidence="2">
        <name>Mg(2+)</name>
        <dbReference type="ChEBI" id="CHEBI:18420"/>
    </cofactor>
</comment>
<evidence type="ECO:0000256" key="1">
    <source>
        <dbReference type="ARBA" id="ARBA00001936"/>
    </source>
</evidence>
<dbReference type="EMBL" id="BAABGT010000008">
    <property type="protein sequence ID" value="GAA4537041.1"/>
    <property type="molecule type" value="Genomic_DNA"/>
</dbReference>
<dbReference type="PANTHER" id="PTHR12992">
    <property type="entry name" value="NUDIX HYDROLASE"/>
    <property type="match status" value="1"/>
</dbReference>
<dbReference type="InterPro" id="IPR015797">
    <property type="entry name" value="NUDIX_hydrolase-like_dom_sf"/>
</dbReference>